<gene>
    <name evidence="1" type="ORF">OCBIM_22029523mg</name>
</gene>
<dbReference type="AlphaFoldDB" id="A0A0L8GRB5"/>
<reference evidence="1" key="1">
    <citation type="submission" date="2015-07" db="EMBL/GenBank/DDBJ databases">
        <title>MeaNS - Measles Nucleotide Surveillance Program.</title>
        <authorList>
            <person name="Tran T."/>
            <person name="Druce J."/>
        </authorList>
    </citation>
    <scope>NUCLEOTIDE SEQUENCE</scope>
    <source>
        <strain evidence="1">UCB-OBI-ISO-001</strain>
        <tissue evidence="1">Gonad</tissue>
    </source>
</reference>
<protein>
    <submittedName>
        <fullName evidence="1">Uncharacterized protein</fullName>
    </submittedName>
</protein>
<dbReference type="EMBL" id="KQ420768">
    <property type="protein sequence ID" value="KOF79437.1"/>
    <property type="molecule type" value="Genomic_DNA"/>
</dbReference>
<organism evidence="1">
    <name type="scientific">Octopus bimaculoides</name>
    <name type="common">California two-spotted octopus</name>
    <dbReference type="NCBI Taxonomy" id="37653"/>
    <lineage>
        <taxon>Eukaryota</taxon>
        <taxon>Metazoa</taxon>
        <taxon>Spiralia</taxon>
        <taxon>Lophotrochozoa</taxon>
        <taxon>Mollusca</taxon>
        <taxon>Cephalopoda</taxon>
        <taxon>Coleoidea</taxon>
        <taxon>Octopodiformes</taxon>
        <taxon>Octopoda</taxon>
        <taxon>Incirrata</taxon>
        <taxon>Octopodidae</taxon>
        <taxon>Octopus</taxon>
    </lineage>
</organism>
<accession>A0A0L8GRB5</accession>
<name>A0A0L8GRB5_OCTBM</name>
<sequence>MEHERWTDIRKRQMGQQTFSPVICWLFFFNTHPQKKIITISEVYMISMSRLLYIMHVK</sequence>
<evidence type="ECO:0000313" key="1">
    <source>
        <dbReference type="EMBL" id="KOF79437.1"/>
    </source>
</evidence>
<proteinExistence type="predicted"/>